<keyword evidence="2" id="KW-0378">Hydrolase</keyword>
<evidence type="ECO:0000259" key="1">
    <source>
        <dbReference type="Pfam" id="PF12697"/>
    </source>
</evidence>
<evidence type="ECO:0000313" key="3">
    <source>
        <dbReference type="Proteomes" id="UP001302477"/>
    </source>
</evidence>
<dbReference type="InterPro" id="IPR029058">
    <property type="entry name" value="AB_hydrolase_fold"/>
</dbReference>
<proteinExistence type="predicted"/>
<feature type="domain" description="AB hydrolase-1" evidence="1">
    <location>
        <begin position="11"/>
        <end position="240"/>
    </location>
</feature>
<evidence type="ECO:0000313" key="2">
    <source>
        <dbReference type="EMBL" id="WOX04957.1"/>
    </source>
</evidence>
<dbReference type="AlphaFoldDB" id="A0AAU0MW94"/>
<organism evidence="2 3">
    <name type="scientific">Microbulbifer pacificus</name>
    <dbReference type="NCBI Taxonomy" id="407164"/>
    <lineage>
        <taxon>Bacteria</taxon>
        <taxon>Pseudomonadati</taxon>
        <taxon>Pseudomonadota</taxon>
        <taxon>Gammaproteobacteria</taxon>
        <taxon>Cellvibrionales</taxon>
        <taxon>Microbulbiferaceae</taxon>
        <taxon>Microbulbifer</taxon>
    </lineage>
</organism>
<dbReference type="SUPFAM" id="SSF53474">
    <property type="entry name" value="alpha/beta-Hydrolases"/>
    <property type="match status" value="1"/>
</dbReference>
<accession>A0AAU0MW94</accession>
<dbReference type="PANTHER" id="PTHR43689:SF8">
    <property type="entry name" value="ALPHA_BETA-HYDROLASES SUPERFAMILY PROTEIN"/>
    <property type="match status" value="1"/>
</dbReference>
<sequence length="264" mass="28965">MSTGDNRKPPVLLIHGMWGTSVAMTEVKAAFEQQGYEVEALTLPFHQAKPTYDRAAKARLARTSLQDYVDFITARMRSCEVAPIVVGHSMGGLLAQLVAERAPCEKLVLLSSAAPGGINGWSWSMIRTLGRNLLLFPLWRRVTQLRLGNVRYGIANSQSSATQQQILQLSTYESGMATFQIGIGGLFPDGFSRVNADAVRCPVLVIGGSEDRITPFRIQQRIASMYGRRAQLVEIPGACHWTVGGSNFPKIRSVVFDWLEGRGA</sequence>
<dbReference type="KEGG" id="mpaf:R5R33_14600"/>
<protein>
    <submittedName>
        <fullName evidence="2">Alpha/beta hydrolase</fullName>
    </submittedName>
</protein>
<reference evidence="2 3" key="1">
    <citation type="submission" date="2023-10" db="EMBL/GenBank/DDBJ databases">
        <title>Description of Microbulbifer bruguierae sp. nov., isolated from the sediments of mangrove plant Bruguiera sexangula and comparative genomic analyses of the genus Microbulbifer.</title>
        <authorList>
            <person name="Long M."/>
        </authorList>
    </citation>
    <scope>NUCLEOTIDE SEQUENCE [LARGE SCALE GENOMIC DNA]</scope>
    <source>
        <strain evidence="2 3">SPO729</strain>
    </source>
</reference>
<dbReference type="InterPro" id="IPR000073">
    <property type="entry name" value="AB_hydrolase_1"/>
</dbReference>
<dbReference type="EMBL" id="CP137555">
    <property type="protein sequence ID" value="WOX04957.1"/>
    <property type="molecule type" value="Genomic_DNA"/>
</dbReference>
<dbReference type="Gene3D" id="3.40.50.1820">
    <property type="entry name" value="alpha/beta hydrolase"/>
    <property type="match status" value="1"/>
</dbReference>
<gene>
    <name evidence="2" type="ORF">R5R33_14600</name>
</gene>
<dbReference type="GO" id="GO:0016787">
    <property type="term" value="F:hydrolase activity"/>
    <property type="evidence" value="ECO:0007669"/>
    <property type="project" value="UniProtKB-KW"/>
</dbReference>
<name>A0AAU0MW94_9GAMM</name>
<keyword evidence="3" id="KW-1185">Reference proteome</keyword>
<dbReference type="PANTHER" id="PTHR43689">
    <property type="entry name" value="HYDROLASE"/>
    <property type="match status" value="1"/>
</dbReference>
<dbReference type="Pfam" id="PF12697">
    <property type="entry name" value="Abhydrolase_6"/>
    <property type="match status" value="1"/>
</dbReference>
<dbReference type="Proteomes" id="UP001302477">
    <property type="component" value="Chromosome"/>
</dbReference>
<dbReference type="RefSeq" id="WP_318953432.1">
    <property type="nucleotide sequence ID" value="NZ_CP137555.1"/>
</dbReference>